<accession>A0A096AZ14</accession>
<dbReference type="InterPro" id="IPR001173">
    <property type="entry name" value="Glyco_trans_2-like"/>
</dbReference>
<proteinExistence type="predicted"/>
<protein>
    <submittedName>
        <fullName evidence="2">Glycosyl transferase</fullName>
    </submittedName>
</protein>
<dbReference type="Gene3D" id="3.90.550.10">
    <property type="entry name" value="Spore Coat Polysaccharide Biosynthesis Protein SpsA, Chain A"/>
    <property type="match status" value="1"/>
</dbReference>
<reference evidence="2 3" key="1">
    <citation type="submission" date="2014-07" db="EMBL/GenBank/DDBJ databases">
        <authorList>
            <person name="McCorrison J."/>
            <person name="Sanka R."/>
            <person name="Torralba M."/>
            <person name="Gillis M."/>
            <person name="Haft D.H."/>
            <person name="Methe B."/>
            <person name="Sutton G."/>
            <person name="Nelson K.E."/>
        </authorList>
    </citation>
    <scope>NUCLEOTIDE SEQUENCE [LARGE SCALE GENOMIC DNA]</scope>
    <source>
        <strain evidence="2 3">DNF00853</strain>
    </source>
</reference>
<comment type="caution">
    <text evidence="2">The sequence shown here is derived from an EMBL/GenBank/DDBJ whole genome shotgun (WGS) entry which is preliminary data.</text>
</comment>
<dbReference type="PANTHER" id="PTHR22916">
    <property type="entry name" value="GLYCOSYLTRANSFERASE"/>
    <property type="match status" value="1"/>
</dbReference>
<dbReference type="Proteomes" id="UP000029556">
    <property type="component" value="Unassembled WGS sequence"/>
</dbReference>
<feature type="domain" description="Glycosyltransferase 2-like" evidence="1">
    <location>
        <begin position="7"/>
        <end position="158"/>
    </location>
</feature>
<evidence type="ECO:0000313" key="3">
    <source>
        <dbReference type="Proteomes" id="UP000029556"/>
    </source>
</evidence>
<evidence type="ECO:0000259" key="1">
    <source>
        <dbReference type="Pfam" id="PF00535"/>
    </source>
</evidence>
<dbReference type="EMBL" id="JRNN01000036">
    <property type="protein sequence ID" value="KGF35782.1"/>
    <property type="molecule type" value="Genomic_DNA"/>
</dbReference>
<sequence length="251" mass="29106">MNTDLVSVIIPCYNSGIYIKECVDSILQQTYQNFEILITDDGSTDTSTIKLLQQIEQCDKRIKVFYVDGNNGPAAARNNSITHAKGRYIAFCDSDDKWLPNKLSDQIPLFDNKDVAIVYSDYEKMDAQGKRNNRIVHAPKSLTYAKYLKGNTIGNLTGIYDTQKMGKVMQKNVHHEDYVLWLDILRRGWTALNTNTVTAVYRIHSNSITANKLKLCTWQWYIYRQHEHLGLISSMYYYLHYAYRAFVKFLI</sequence>
<dbReference type="PANTHER" id="PTHR22916:SF3">
    <property type="entry name" value="UDP-GLCNAC:BETAGAL BETA-1,3-N-ACETYLGLUCOSAMINYLTRANSFERASE-LIKE PROTEIN 1"/>
    <property type="match status" value="1"/>
</dbReference>
<dbReference type="AlphaFoldDB" id="A0A096AZ14"/>
<dbReference type="GO" id="GO:0016758">
    <property type="term" value="F:hexosyltransferase activity"/>
    <property type="evidence" value="ECO:0007669"/>
    <property type="project" value="UniProtKB-ARBA"/>
</dbReference>
<dbReference type="RefSeq" id="WP_036872242.1">
    <property type="nucleotide sequence ID" value="NZ_JRNN01000036.1"/>
</dbReference>
<evidence type="ECO:0000313" key="2">
    <source>
        <dbReference type="EMBL" id="KGF35782.1"/>
    </source>
</evidence>
<dbReference type="InterPro" id="IPR029044">
    <property type="entry name" value="Nucleotide-diphossugar_trans"/>
</dbReference>
<organism evidence="2 3">
    <name type="scientific">Hoylesella buccalis DNF00853</name>
    <dbReference type="NCBI Taxonomy" id="1401074"/>
    <lineage>
        <taxon>Bacteria</taxon>
        <taxon>Pseudomonadati</taxon>
        <taxon>Bacteroidota</taxon>
        <taxon>Bacteroidia</taxon>
        <taxon>Bacteroidales</taxon>
        <taxon>Prevotellaceae</taxon>
        <taxon>Hoylesella</taxon>
    </lineage>
</organism>
<dbReference type="SUPFAM" id="SSF53448">
    <property type="entry name" value="Nucleotide-diphospho-sugar transferases"/>
    <property type="match status" value="1"/>
</dbReference>
<keyword evidence="2" id="KW-0808">Transferase</keyword>
<gene>
    <name evidence="2" type="ORF">HMPREF2137_04310</name>
</gene>
<dbReference type="CDD" id="cd00761">
    <property type="entry name" value="Glyco_tranf_GTA_type"/>
    <property type="match status" value="1"/>
</dbReference>
<name>A0A096AZ14_9BACT</name>
<dbReference type="Pfam" id="PF00535">
    <property type="entry name" value="Glycos_transf_2"/>
    <property type="match status" value="1"/>
</dbReference>
<dbReference type="OrthoDB" id="9802649at2"/>